<dbReference type="AlphaFoldDB" id="A0A8X7BMX5"/>
<protein>
    <submittedName>
        <fullName evidence="1">Uncharacterized protein</fullName>
    </submittedName>
</protein>
<evidence type="ECO:0000313" key="2">
    <source>
        <dbReference type="Proteomes" id="UP000886998"/>
    </source>
</evidence>
<evidence type="ECO:0000313" key="1">
    <source>
        <dbReference type="EMBL" id="GFY37155.1"/>
    </source>
</evidence>
<dbReference type="EMBL" id="BMAV01000160">
    <property type="protein sequence ID" value="GFY37155.1"/>
    <property type="molecule type" value="Genomic_DNA"/>
</dbReference>
<organism evidence="1 2">
    <name type="scientific">Trichonephila inaurata madagascariensis</name>
    <dbReference type="NCBI Taxonomy" id="2747483"/>
    <lineage>
        <taxon>Eukaryota</taxon>
        <taxon>Metazoa</taxon>
        <taxon>Ecdysozoa</taxon>
        <taxon>Arthropoda</taxon>
        <taxon>Chelicerata</taxon>
        <taxon>Arachnida</taxon>
        <taxon>Araneae</taxon>
        <taxon>Araneomorphae</taxon>
        <taxon>Entelegynae</taxon>
        <taxon>Araneoidea</taxon>
        <taxon>Nephilidae</taxon>
        <taxon>Trichonephila</taxon>
        <taxon>Trichonephila inaurata</taxon>
    </lineage>
</organism>
<proteinExistence type="predicted"/>
<reference evidence="1" key="1">
    <citation type="submission" date="2020-08" db="EMBL/GenBank/DDBJ databases">
        <title>Multicomponent nature underlies the extraordinary mechanical properties of spider dragline silk.</title>
        <authorList>
            <person name="Kono N."/>
            <person name="Nakamura H."/>
            <person name="Mori M."/>
            <person name="Yoshida Y."/>
            <person name="Ohtoshi R."/>
            <person name="Malay A.D."/>
            <person name="Moran D.A.P."/>
            <person name="Tomita M."/>
            <person name="Numata K."/>
            <person name="Arakawa K."/>
        </authorList>
    </citation>
    <scope>NUCLEOTIDE SEQUENCE</scope>
</reference>
<dbReference type="Proteomes" id="UP000886998">
    <property type="component" value="Unassembled WGS sequence"/>
</dbReference>
<dbReference type="OrthoDB" id="6445761at2759"/>
<sequence>MTCLPVAEVKIECDLGTVISKAAVIGNHLDQGQYILSNQTAAFLQGIEENSSPYVGKVNAVVIPSQMRQSKENEIFLMNQAKMNRLS</sequence>
<comment type="caution">
    <text evidence="1">The sequence shown here is derived from an EMBL/GenBank/DDBJ whole genome shotgun (WGS) entry which is preliminary data.</text>
</comment>
<keyword evidence="2" id="KW-1185">Reference proteome</keyword>
<accession>A0A8X7BMX5</accession>
<name>A0A8X7BMX5_9ARAC</name>
<gene>
    <name evidence="1" type="ORF">TNIN_215101</name>
</gene>